<feature type="transmembrane region" description="Helical" evidence="8">
    <location>
        <begin position="103"/>
        <end position="122"/>
    </location>
</feature>
<dbReference type="Gene3D" id="3.60.110.10">
    <property type="entry name" value="Carbon-nitrogen hydrolase"/>
    <property type="match status" value="1"/>
</dbReference>
<reference evidence="10 11" key="1">
    <citation type="submission" date="2018-08" db="EMBL/GenBank/DDBJ databases">
        <title>Actinomadura jelena sp. nov., a novel Actinomycete isolated from soil in Chad.</title>
        <authorList>
            <person name="Shi L."/>
        </authorList>
    </citation>
    <scope>NUCLEOTIDE SEQUENCE [LARGE SCALE GENOMIC DNA]</scope>
    <source>
        <strain evidence="10 11">NEAU-G17</strain>
    </source>
</reference>
<dbReference type="Pfam" id="PF00795">
    <property type="entry name" value="CN_hydrolase"/>
    <property type="match status" value="1"/>
</dbReference>
<evidence type="ECO:0000256" key="6">
    <source>
        <dbReference type="ARBA" id="ARBA00023136"/>
    </source>
</evidence>
<dbReference type="GO" id="GO:0005886">
    <property type="term" value="C:plasma membrane"/>
    <property type="evidence" value="ECO:0007669"/>
    <property type="project" value="UniProtKB-SubCell"/>
</dbReference>
<organism evidence="10 11">
    <name type="scientific">Actinomadura logoneensis</name>
    <dbReference type="NCBI Taxonomy" id="2293572"/>
    <lineage>
        <taxon>Bacteria</taxon>
        <taxon>Bacillati</taxon>
        <taxon>Actinomycetota</taxon>
        <taxon>Actinomycetes</taxon>
        <taxon>Streptosporangiales</taxon>
        <taxon>Thermomonosporaceae</taxon>
        <taxon>Actinomadura</taxon>
    </lineage>
</organism>
<proteinExistence type="predicted"/>
<dbReference type="GO" id="GO:0016410">
    <property type="term" value="F:N-acyltransferase activity"/>
    <property type="evidence" value="ECO:0007669"/>
    <property type="project" value="InterPro"/>
</dbReference>
<dbReference type="InterPro" id="IPR045378">
    <property type="entry name" value="LNT_N"/>
</dbReference>
<feature type="transmembrane region" description="Helical" evidence="8">
    <location>
        <begin position="70"/>
        <end position="91"/>
    </location>
</feature>
<comment type="subcellular location">
    <subcellularLocation>
        <location evidence="1">Cell membrane</location>
        <topology evidence="1">Multi-pass membrane protein</topology>
    </subcellularLocation>
</comment>
<keyword evidence="7" id="KW-0012">Acyltransferase</keyword>
<keyword evidence="2" id="KW-1003">Cell membrane</keyword>
<feature type="transmembrane region" description="Helical" evidence="8">
    <location>
        <begin position="6"/>
        <end position="32"/>
    </location>
</feature>
<dbReference type="InterPro" id="IPR003010">
    <property type="entry name" value="C-N_Hydrolase"/>
</dbReference>
<keyword evidence="6 8" id="KW-0472">Membrane</keyword>
<accession>A0A372JDF3</accession>
<dbReference type="SUPFAM" id="SSF56317">
    <property type="entry name" value="Carbon-nitrogen hydrolase"/>
    <property type="match status" value="1"/>
</dbReference>
<evidence type="ECO:0000256" key="4">
    <source>
        <dbReference type="ARBA" id="ARBA00022692"/>
    </source>
</evidence>
<protein>
    <submittedName>
        <fullName evidence="10">Nitrilase</fullName>
    </submittedName>
</protein>
<evidence type="ECO:0000259" key="9">
    <source>
        <dbReference type="PROSITE" id="PS50263"/>
    </source>
</evidence>
<feature type="domain" description="CN hydrolase" evidence="9">
    <location>
        <begin position="235"/>
        <end position="452"/>
    </location>
</feature>
<evidence type="ECO:0000256" key="8">
    <source>
        <dbReference type="SAM" id="Phobius"/>
    </source>
</evidence>
<comment type="caution">
    <text evidence="10">The sequence shown here is derived from an EMBL/GenBank/DDBJ whole genome shotgun (WGS) entry which is preliminary data.</text>
</comment>
<evidence type="ECO:0000256" key="3">
    <source>
        <dbReference type="ARBA" id="ARBA00022679"/>
    </source>
</evidence>
<evidence type="ECO:0000256" key="5">
    <source>
        <dbReference type="ARBA" id="ARBA00022989"/>
    </source>
</evidence>
<keyword evidence="11" id="KW-1185">Reference proteome</keyword>
<evidence type="ECO:0000256" key="2">
    <source>
        <dbReference type="ARBA" id="ARBA00022475"/>
    </source>
</evidence>
<dbReference type="InterPro" id="IPR004563">
    <property type="entry name" value="Apolipo_AcylTrfase"/>
</dbReference>
<evidence type="ECO:0000313" key="10">
    <source>
        <dbReference type="EMBL" id="RFU37864.1"/>
    </source>
</evidence>
<evidence type="ECO:0000256" key="7">
    <source>
        <dbReference type="ARBA" id="ARBA00023315"/>
    </source>
</evidence>
<dbReference type="InterPro" id="IPR036526">
    <property type="entry name" value="C-N_Hydrolase_sf"/>
</dbReference>
<name>A0A372JDF3_9ACTN</name>
<dbReference type="PANTHER" id="PTHR38686:SF1">
    <property type="entry name" value="APOLIPOPROTEIN N-ACYLTRANSFERASE"/>
    <property type="match status" value="1"/>
</dbReference>
<dbReference type="EMBL" id="QURH01000909">
    <property type="protein sequence ID" value="RFU37864.1"/>
    <property type="molecule type" value="Genomic_DNA"/>
</dbReference>
<dbReference type="AlphaFoldDB" id="A0A372JDF3"/>
<feature type="transmembrane region" description="Helical" evidence="8">
    <location>
        <begin position="142"/>
        <end position="169"/>
    </location>
</feature>
<dbReference type="PROSITE" id="PS50263">
    <property type="entry name" value="CN_HYDROLASE"/>
    <property type="match status" value="1"/>
</dbReference>
<sequence length="503" mass="52966">MKRTALLAAGAALMTLAVGGRWDIALAAWIFPVLLLRFARTGRAWTAAAGIWAANVAAALFWTWESALGSGPVVIAGAAAIGALRTVPYVLDRWLVRRLPPWPALLVFPAAVAGTEFLLTLLTPFGTAFGVLAVTQYGELPLLQVVAVTGSYGIGFLIAWFAGVVNLAWADRTRRAARPCAVFAGVLLAVVAFGGVRLAFFSSAQHTVRIAGVGPRPELRAAEKAAVRRIPGGRREVATAPAASVGPAMHAVLADLLASTRREAAAGARIVVWPENAVSAQEAGERAVIDAARAEARRDGVYLEIGVNVYGATGPSFGKDETLLIGPDGAVLWTYQKAHPIPGSETFEPGDGHVPVVDTPYGRLANVICYDADFPAMMRVRADIVLVPSHDWREYGDAHTRKASLRAIEGGYALFRQDGQGVTSAFDRHGRVLATTDTFAAGVETTVAYVPTRGGTTVYDVVGDAFAWLCLGAVGVLAVAGAVRGRRRNAEAAQVTREDVLAG</sequence>
<feature type="transmembrane region" description="Helical" evidence="8">
    <location>
        <begin position="465"/>
        <end position="483"/>
    </location>
</feature>
<gene>
    <name evidence="10" type="ORF">DZF91_30685</name>
</gene>
<dbReference type="OrthoDB" id="9811121at2"/>
<feature type="transmembrane region" description="Helical" evidence="8">
    <location>
        <begin position="44"/>
        <end position="64"/>
    </location>
</feature>
<keyword evidence="5 8" id="KW-1133">Transmembrane helix</keyword>
<dbReference type="RefSeq" id="WP_117360571.1">
    <property type="nucleotide sequence ID" value="NZ_QURH01000909.1"/>
</dbReference>
<evidence type="ECO:0000256" key="1">
    <source>
        <dbReference type="ARBA" id="ARBA00004651"/>
    </source>
</evidence>
<evidence type="ECO:0000313" key="11">
    <source>
        <dbReference type="Proteomes" id="UP000261811"/>
    </source>
</evidence>
<dbReference type="Pfam" id="PF20154">
    <property type="entry name" value="LNT_N"/>
    <property type="match status" value="1"/>
</dbReference>
<dbReference type="GO" id="GO:0042158">
    <property type="term" value="P:lipoprotein biosynthetic process"/>
    <property type="evidence" value="ECO:0007669"/>
    <property type="project" value="InterPro"/>
</dbReference>
<keyword evidence="3" id="KW-0808">Transferase</keyword>
<dbReference type="PANTHER" id="PTHR38686">
    <property type="entry name" value="APOLIPOPROTEIN N-ACYLTRANSFERASE"/>
    <property type="match status" value="1"/>
</dbReference>
<dbReference type="Proteomes" id="UP000261811">
    <property type="component" value="Unassembled WGS sequence"/>
</dbReference>
<feature type="transmembrane region" description="Helical" evidence="8">
    <location>
        <begin position="181"/>
        <end position="200"/>
    </location>
</feature>
<keyword evidence="4 8" id="KW-0812">Transmembrane</keyword>